<dbReference type="Proteomes" id="UP000215914">
    <property type="component" value="Unassembled WGS sequence"/>
</dbReference>
<gene>
    <name evidence="1" type="ORF">HanXRQr2_Chr12g0541171</name>
</gene>
<accession>A0A9K3HGM4</accession>
<reference evidence="1" key="1">
    <citation type="journal article" date="2017" name="Nature">
        <title>The sunflower genome provides insights into oil metabolism, flowering and Asterid evolution.</title>
        <authorList>
            <person name="Badouin H."/>
            <person name="Gouzy J."/>
            <person name="Grassa C.J."/>
            <person name="Murat F."/>
            <person name="Staton S.E."/>
            <person name="Cottret L."/>
            <person name="Lelandais-Briere C."/>
            <person name="Owens G.L."/>
            <person name="Carrere S."/>
            <person name="Mayjonade B."/>
            <person name="Legrand L."/>
            <person name="Gill N."/>
            <person name="Kane N.C."/>
            <person name="Bowers J.E."/>
            <person name="Hubner S."/>
            <person name="Bellec A."/>
            <person name="Berard A."/>
            <person name="Berges H."/>
            <person name="Blanchet N."/>
            <person name="Boniface M.C."/>
            <person name="Brunel D."/>
            <person name="Catrice O."/>
            <person name="Chaidir N."/>
            <person name="Claudel C."/>
            <person name="Donnadieu C."/>
            <person name="Faraut T."/>
            <person name="Fievet G."/>
            <person name="Helmstetter N."/>
            <person name="King M."/>
            <person name="Knapp S.J."/>
            <person name="Lai Z."/>
            <person name="Le Paslier M.C."/>
            <person name="Lippi Y."/>
            <person name="Lorenzon L."/>
            <person name="Mandel J.R."/>
            <person name="Marage G."/>
            <person name="Marchand G."/>
            <person name="Marquand E."/>
            <person name="Bret-Mestries E."/>
            <person name="Morien E."/>
            <person name="Nambeesan S."/>
            <person name="Nguyen T."/>
            <person name="Pegot-Espagnet P."/>
            <person name="Pouilly N."/>
            <person name="Raftis F."/>
            <person name="Sallet E."/>
            <person name="Schiex T."/>
            <person name="Thomas J."/>
            <person name="Vandecasteele C."/>
            <person name="Vares D."/>
            <person name="Vear F."/>
            <person name="Vautrin S."/>
            <person name="Crespi M."/>
            <person name="Mangin B."/>
            <person name="Burke J.M."/>
            <person name="Salse J."/>
            <person name="Munos S."/>
            <person name="Vincourt P."/>
            <person name="Rieseberg L.H."/>
            <person name="Langlade N.B."/>
        </authorList>
    </citation>
    <scope>NUCLEOTIDE SEQUENCE</scope>
    <source>
        <tissue evidence="1">Leaves</tissue>
    </source>
</reference>
<evidence type="ECO:0000313" key="2">
    <source>
        <dbReference type="Proteomes" id="UP000215914"/>
    </source>
</evidence>
<proteinExistence type="predicted"/>
<name>A0A9K3HGM4_HELAN</name>
<dbReference type="AlphaFoldDB" id="A0A9K3HGM4"/>
<keyword evidence="2" id="KW-1185">Reference proteome</keyword>
<sequence>MLVASRNPTRDQTAQAAIMVASQIATRNQTRMTETIYCDSYPAVTTRNPVATRDLTRDHLVSKDMHLSRSPLLRLEISSLESRPCTCT</sequence>
<reference evidence="1" key="2">
    <citation type="submission" date="2020-06" db="EMBL/GenBank/DDBJ databases">
        <title>Helianthus annuus Genome sequencing and assembly Release 2.</title>
        <authorList>
            <person name="Gouzy J."/>
            <person name="Langlade N."/>
            <person name="Munos S."/>
        </authorList>
    </citation>
    <scope>NUCLEOTIDE SEQUENCE</scope>
    <source>
        <tissue evidence="1">Leaves</tissue>
    </source>
</reference>
<evidence type="ECO:0000313" key="1">
    <source>
        <dbReference type="EMBL" id="KAF5777902.1"/>
    </source>
</evidence>
<dbReference type="EMBL" id="MNCJ02000327">
    <property type="protein sequence ID" value="KAF5777902.1"/>
    <property type="molecule type" value="Genomic_DNA"/>
</dbReference>
<comment type="caution">
    <text evidence="1">The sequence shown here is derived from an EMBL/GenBank/DDBJ whole genome shotgun (WGS) entry which is preliminary data.</text>
</comment>
<dbReference type="Gramene" id="mRNA:HanXRQr2_Chr12g0541171">
    <property type="protein sequence ID" value="CDS:HanXRQr2_Chr12g0541171.1"/>
    <property type="gene ID" value="HanXRQr2_Chr12g0541171"/>
</dbReference>
<protein>
    <submittedName>
        <fullName evidence="1">Uncharacterized protein</fullName>
    </submittedName>
</protein>
<organism evidence="1 2">
    <name type="scientific">Helianthus annuus</name>
    <name type="common">Common sunflower</name>
    <dbReference type="NCBI Taxonomy" id="4232"/>
    <lineage>
        <taxon>Eukaryota</taxon>
        <taxon>Viridiplantae</taxon>
        <taxon>Streptophyta</taxon>
        <taxon>Embryophyta</taxon>
        <taxon>Tracheophyta</taxon>
        <taxon>Spermatophyta</taxon>
        <taxon>Magnoliopsida</taxon>
        <taxon>eudicotyledons</taxon>
        <taxon>Gunneridae</taxon>
        <taxon>Pentapetalae</taxon>
        <taxon>asterids</taxon>
        <taxon>campanulids</taxon>
        <taxon>Asterales</taxon>
        <taxon>Asteraceae</taxon>
        <taxon>Asteroideae</taxon>
        <taxon>Heliantheae alliance</taxon>
        <taxon>Heliantheae</taxon>
        <taxon>Helianthus</taxon>
    </lineage>
</organism>